<dbReference type="GO" id="GO:0003714">
    <property type="term" value="F:transcription corepressor activity"/>
    <property type="evidence" value="ECO:0007669"/>
    <property type="project" value="InterPro"/>
</dbReference>
<keyword evidence="1" id="KW-0678">Repressor</keyword>
<proteinExistence type="predicted"/>
<evidence type="ECO:0000313" key="4">
    <source>
        <dbReference type="Proteomes" id="UP000268535"/>
    </source>
</evidence>
<reference evidence="4" key="1">
    <citation type="journal article" date="2018" name="Nat. Microbiol.">
        <title>Leveraging single-cell genomics to expand the fungal tree of life.</title>
        <authorList>
            <person name="Ahrendt S.R."/>
            <person name="Quandt C.A."/>
            <person name="Ciobanu D."/>
            <person name="Clum A."/>
            <person name="Salamov A."/>
            <person name="Andreopoulos B."/>
            <person name="Cheng J.F."/>
            <person name="Woyke T."/>
            <person name="Pelin A."/>
            <person name="Henrissat B."/>
            <person name="Reynolds N.K."/>
            <person name="Benny G.L."/>
            <person name="Smith M.E."/>
            <person name="James T.Y."/>
            <person name="Grigoriev I.V."/>
        </authorList>
    </citation>
    <scope>NUCLEOTIDE SEQUENCE [LARGE SCALE GENOMIC DNA]</scope>
    <source>
        <strain evidence="4">ATCC 52028</strain>
    </source>
</reference>
<dbReference type="GO" id="GO:0000122">
    <property type="term" value="P:negative regulation of transcription by RNA polymerase II"/>
    <property type="evidence" value="ECO:0007669"/>
    <property type="project" value="TreeGrafter"/>
</dbReference>
<dbReference type="GO" id="GO:0070822">
    <property type="term" value="C:Sin3-type complex"/>
    <property type="evidence" value="ECO:0007669"/>
    <property type="project" value="TreeGrafter"/>
</dbReference>
<feature type="non-terminal residue" evidence="3">
    <location>
        <position position="1"/>
    </location>
</feature>
<dbReference type="InterPro" id="IPR013194">
    <property type="entry name" value="HDAC_interact_dom"/>
</dbReference>
<dbReference type="PANTHER" id="PTHR12346">
    <property type="entry name" value="SIN3B-RELATED"/>
    <property type="match status" value="1"/>
</dbReference>
<evidence type="ECO:0000259" key="2">
    <source>
        <dbReference type="SMART" id="SM00761"/>
    </source>
</evidence>
<dbReference type="EMBL" id="ML010055">
    <property type="protein sequence ID" value="RKO96345.1"/>
    <property type="molecule type" value="Genomic_DNA"/>
</dbReference>
<dbReference type="InterPro" id="IPR039774">
    <property type="entry name" value="Sin3-like"/>
</dbReference>
<dbReference type="SMART" id="SM00761">
    <property type="entry name" value="HDAC_interact"/>
    <property type="match status" value="1"/>
</dbReference>
<dbReference type="AlphaFoldDB" id="A0A4P9WV34"/>
<dbReference type="PANTHER" id="PTHR12346:SF0">
    <property type="entry name" value="SIN3A, ISOFORM G"/>
    <property type="match status" value="1"/>
</dbReference>
<dbReference type="Pfam" id="PF08295">
    <property type="entry name" value="Sin3_corepress"/>
    <property type="match status" value="1"/>
</dbReference>
<evidence type="ECO:0000256" key="1">
    <source>
        <dbReference type="ARBA" id="ARBA00022491"/>
    </source>
</evidence>
<feature type="domain" description="Histone deacetylase interacting" evidence="2">
    <location>
        <begin position="1"/>
        <end position="94"/>
    </location>
</feature>
<gene>
    <name evidence="3" type="ORF">CAUPRSCDRAFT_2996</name>
</gene>
<dbReference type="Proteomes" id="UP000268535">
    <property type="component" value="Unassembled WGS sequence"/>
</dbReference>
<evidence type="ECO:0000313" key="3">
    <source>
        <dbReference type="EMBL" id="RKO96345.1"/>
    </source>
</evidence>
<accession>A0A4P9WV34</accession>
<feature type="non-terminal residue" evidence="3">
    <location>
        <position position="139"/>
    </location>
</feature>
<organism evidence="3 4">
    <name type="scientific">Caulochytrium protostelioides</name>
    <dbReference type="NCBI Taxonomy" id="1555241"/>
    <lineage>
        <taxon>Eukaryota</taxon>
        <taxon>Fungi</taxon>
        <taxon>Fungi incertae sedis</taxon>
        <taxon>Chytridiomycota</taxon>
        <taxon>Chytridiomycota incertae sedis</taxon>
        <taxon>Chytridiomycetes</taxon>
        <taxon>Caulochytriales</taxon>
        <taxon>Caulochytriaceae</taxon>
        <taxon>Caulochytrium</taxon>
    </lineage>
</organism>
<name>A0A4P9WV34_9FUNG</name>
<sequence length="139" mass="16263">SYRRLPRDYPRAPCSGRNHLCNEVLNDGFLCHPVYLSETGFVSHKKNIYEEAMHKTEEDRYEFDMTINTNLHTINLMEALIQRMADMTPDERSRFQLKDGLGGFSKTIYKRAIRRMYNKERSEEIIAALHRDPAVVAPV</sequence>
<protein>
    <recommendedName>
        <fullName evidence="2">Histone deacetylase interacting domain-containing protein</fullName>
    </recommendedName>
</protein>